<feature type="compositionally biased region" description="Polar residues" evidence="1">
    <location>
        <begin position="55"/>
        <end position="67"/>
    </location>
</feature>
<feature type="region of interest" description="Disordered" evidence="1">
    <location>
        <begin position="55"/>
        <end position="77"/>
    </location>
</feature>
<keyword evidence="3" id="KW-1185">Reference proteome</keyword>
<accession>A0AAD3Y8P9</accession>
<comment type="caution">
    <text evidence="2">The sequence shown here is derived from an EMBL/GenBank/DDBJ whole genome shotgun (WGS) entry which is preliminary data.</text>
</comment>
<proteinExistence type="predicted"/>
<gene>
    <name evidence="2" type="ORF">Nepgr_033493</name>
</gene>
<sequence length="77" mass="8166">MLRSLPLGCHAIAGPGPHGATILKRSGSRHSIACMQRKGTGGALHMQARLKWVSSSDPSLADSTGQRSRFECHGTLE</sequence>
<evidence type="ECO:0000256" key="1">
    <source>
        <dbReference type="SAM" id="MobiDB-lite"/>
    </source>
</evidence>
<organism evidence="2 3">
    <name type="scientific">Nepenthes gracilis</name>
    <name type="common">Slender pitcher plant</name>
    <dbReference type="NCBI Taxonomy" id="150966"/>
    <lineage>
        <taxon>Eukaryota</taxon>
        <taxon>Viridiplantae</taxon>
        <taxon>Streptophyta</taxon>
        <taxon>Embryophyta</taxon>
        <taxon>Tracheophyta</taxon>
        <taxon>Spermatophyta</taxon>
        <taxon>Magnoliopsida</taxon>
        <taxon>eudicotyledons</taxon>
        <taxon>Gunneridae</taxon>
        <taxon>Pentapetalae</taxon>
        <taxon>Caryophyllales</taxon>
        <taxon>Nepenthaceae</taxon>
        <taxon>Nepenthes</taxon>
    </lineage>
</organism>
<name>A0AAD3Y8P9_NEPGR</name>
<feature type="compositionally biased region" description="Basic and acidic residues" evidence="1">
    <location>
        <begin position="68"/>
        <end position="77"/>
    </location>
</feature>
<evidence type="ECO:0000313" key="2">
    <source>
        <dbReference type="EMBL" id="GMH31649.1"/>
    </source>
</evidence>
<protein>
    <submittedName>
        <fullName evidence="2">Uncharacterized protein</fullName>
    </submittedName>
</protein>
<reference evidence="2" key="1">
    <citation type="submission" date="2023-05" db="EMBL/GenBank/DDBJ databases">
        <title>Nepenthes gracilis genome sequencing.</title>
        <authorList>
            <person name="Fukushima K."/>
        </authorList>
    </citation>
    <scope>NUCLEOTIDE SEQUENCE</scope>
    <source>
        <strain evidence="2">SING2019-196</strain>
    </source>
</reference>
<dbReference type="AlphaFoldDB" id="A0AAD3Y8P9"/>
<dbReference type="Proteomes" id="UP001279734">
    <property type="component" value="Unassembled WGS sequence"/>
</dbReference>
<evidence type="ECO:0000313" key="3">
    <source>
        <dbReference type="Proteomes" id="UP001279734"/>
    </source>
</evidence>
<dbReference type="EMBL" id="BSYO01000040">
    <property type="protein sequence ID" value="GMH31649.1"/>
    <property type="molecule type" value="Genomic_DNA"/>
</dbReference>